<dbReference type="Proteomes" id="UP000654345">
    <property type="component" value="Unassembled WGS sequence"/>
</dbReference>
<evidence type="ECO:0000313" key="2">
    <source>
        <dbReference type="EMBL" id="GHO58169.1"/>
    </source>
</evidence>
<keyword evidence="1" id="KW-0472">Membrane</keyword>
<evidence type="ECO:0008006" key="4">
    <source>
        <dbReference type="Google" id="ProtNLM"/>
    </source>
</evidence>
<feature type="transmembrane region" description="Helical" evidence="1">
    <location>
        <begin position="402"/>
        <end position="431"/>
    </location>
</feature>
<evidence type="ECO:0000256" key="1">
    <source>
        <dbReference type="SAM" id="Phobius"/>
    </source>
</evidence>
<keyword evidence="3" id="KW-1185">Reference proteome</keyword>
<comment type="caution">
    <text evidence="2">The sequence shown here is derived from an EMBL/GenBank/DDBJ whole genome shotgun (WGS) entry which is preliminary data.</text>
</comment>
<feature type="transmembrane region" description="Helical" evidence="1">
    <location>
        <begin position="308"/>
        <end position="333"/>
    </location>
</feature>
<evidence type="ECO:0000313" key="3">
    <source>
        <dbReference type="Proteomes" id="UP000654345"/>
    </source>
</evidence>
<feature type="transmembrane region" description="Helical" evidence="1">
    <location>
        <begin position="228"/>
        <end position="250"/>
    </location>
</feature>
<feature type="transmembrane region" description="Helical" evidence="1">
    <location>
        <begin position="56"/>
        <end position="75"/>
    </location>
</feature>
<gene>
    <name evidence="2" type="ORF">KSB_66440</name>
</gene>
<protein>
    <recommendedName>
        <fullName evidence="4">ABC-2 type transport system permease protein</fullName>
    </recommendedName>
</protein>
<feature type="transmembrane region" description="Helical" evidence="1">
    <location>
        <begin position="376"/>
        <end position="396"/>
    </location>
</feature>
<feature type="transmembrane region" description="Helical" evidence="1">
    <location>
        <begin position="21"/>
        <end position="44"/>
    </location>
</feature>
<reference evidence="2 3" key="1">
    <citation type="journal article" date="2021" name="Int. J. Syst. Evol. Microbiol.">
        <title>Reticulibacter mediterranei gen. nov., sp. nov., within the new family Reticulibacteraceae fam. nov., and Ktedonospora formicarum gen. nov., sp. nov., Ktedonobacter robiniae sp. nov., Dictyobacter formicarum sp. nov. and Dictyobacter arantiisoli sp. nov., belonging to the class Ktedonobacteria.</title>
        <authorList>
            <person name="Yabe S."/>
            <person name="Zheng Y."/>
            <person name="Wang C.M."/>
            <person name="Sakai Y."/>
            <person name="Abe K."/>
            <person name="Yokota A."/>
            <person name="Donadio S."/>
            <person name="Cavaletti L."/>
            <person name="Monciardini P."/>
        </authorList>
    </citation>
    <scope>NUCLEOTIDE SEQUENCE [LARGE SCALE GENOMIC DNA]</scope>
    <source>
        <strain evidence="2 3">SOSP1-30</strain>
    </source>
</reference>
<feature type="transmembrane region" description="Helical" evidence="1">
    <location>
        <begin position="133"/>
        <end position="153"/>
    </location>
</feature>
<accession>A0ABQ3UZ91</accession>
<feature type="transmembrane region" description="Helical" evidence="1">
    <location>
        <begin position="204"/>
        <end position="221"/>
    </location>
</feature>
<feature type="transmembrane region" description="Helical" evidence="1">
    <location>
        <begin position="551"/>
        <end position="575"/>
    </location>
</feature>
<proteinExistence type="predicted"/>
<dbReference type="EMBL" id="BNJG01000002">
    <property type="protein sequence ID" value="GHO58169.1"/>
    <property type="molecule type" value="Genomic_DNA"/>
</dbReference>
<feature type="transmembrane region" description="Helical" evidence="1">
    <location>
        <begin position="595"/>
        <end position="619"/>
    </location>
</feature>
<sequence length="644" mass="69054">MVGVLIRMKLVLLRNSMTGERATGMILGGLGGLTAAAITLALSISLSAHLSVAVDILALVYAMWLLGWILGPILVGGQPALRADHFRFLPIPRLRLATGLLGTAFVSIGTAVTLLAFVSLVTFAVQLGVGPTLVAIPATVLQLLFVLLFSRVATSIFSAVVQSRVGGAIAGLLLATMLFVIQGQWVIIVGIIQSGVLRTGLPPVLSSIIQVLPSSWALVAVEAASQSNWLGVLAALTGLVVIIAILFAVWSRLLVLPGAARTIIRGSSGNLVGARHTWCWRAFSGATRGVISKEVRTWWRDPSHTVKIFLPIGWALLWCLSPLTFGSILALPFTAPALALMAMTSAANLYGEEGTALWVTLLTPGAARHDVRGKQWAWLLIFTPLTILATLVFIPLSGQNWAWPWVLASTPALLGGGVGLLVLVSVMALAPGPDPRQGRANPLEQGNSGGQAIYLFFLGLLPPLPALAVVLSGMLLENNLLCWTGSLVGLVTGIGVAWWFGHIAAQRLEKRGPELLSLMRHGKSQEVRETTPEKAVGRSTFLNTMPQWKQFVFLMLCPTLGSLIFFAQGLAPLIIRLSGSHTRVWFLALYLPTAWQWPVIVFMLLLGLGILGAMVPLYLTHKKVWQSLQTEEGFTAALRKDVFE</sequence>
<organism evidence="2 3">
    <name type="scientific">Ktedonobacter robiniae</name>
    <dbReference type="NCBI Taxonomy" id="2778365"/>
    <lineage>
        <taxon>Bacteria</taxon>
        <taxon>Bacillati</taxon>
        <taxon>Chloroflexota</taxon>
        <taxon>Ktedonobacteria</taxon>
        <taxon>Ktedonobacterales</taxon>
        <taxon>Ktedonobacteraceae</taxon>
        <taxon>Ktedonobacter</taxon>
    </lineage>
</organism>
<feature type="transmembrane region" description="Helical" evidence="1">
    <location>
        <begin position="96"/>
        <end position="121"/>
    </location>
</feature>
<keyword evidence="1" id="KW-1133">Transmembrane helix</keyword>
<dbReference type="RefSeq" id="WP_201374424.1">
    <property type="nucleotide sequence ID" value="NZ_BNJG01000002.1"/>
</dbReference>
<feature type="transmembrane region" description="Helical" evidence="1">
    <location>
        <begin position="480"/>
        <end position="501"/>
    </location>
</feature>
<feature type="transmembrane region" description="Helical" evidence="1">
    <location>
        <begin position="165"/>
        <end position="192"/>
    </location>
</feature>
<name>A0ABQ3UZ91_9CHLR</name>
<feature type="transmembrane region" description="Helical" evidence="1">
    <location>
        <begin position="452"/>
        <end position="474"/>
    </location>
</feature>
<keyword evidence="1" id="KW-0812">Transmembrane</keyword>